<reference evidence="3 4" key="1">
    <citation type="journal article" date="2019" name="Nat. Ecol. Evol.">
        <title>Megaphylogeny resolves global patterns of mushroom evolution.</title>
        <authorList>
            <person name="Varga T."/>
            <person name="Krizsan K."/>
            <person name="Foldi C."/>
            <person name="Dima B."/>
            <person name="Sanchez-Garcia M."/>
            <person name="Sanchez-Ramirez S."/>
            <person name="Szollosi G.J."/>
            <person name="Szarkandi J.G."/>
            <person name="Papp V."/>
            <person name="Albert L."/>
            <person name="Andreopoulos W."/>
            <person name="Angelini C."/>
            <person name="Antonin V."/>
            <person name="Barry K.W."/>
            <person name="Bougher N.L."/>
            <person name="Buchanan P."/>
            <person name="Buyck B."/>
            <person name="Bense V."/>
            <person name="Catcheside P."/>
            <person name="Chovatia M."/>
            <person name="Cooper J."/>
            <person name="Damon W."/>
            <person name="Desjardin D."/>
            <person name="Finy P."/>
            <person name="Geml J."/>
            <person name="Haridas S."/>
            <person name="Hughes K."/>
            <person name="Justo A."/>
            <person name="Karasinski D."/>
            <person name="Kautmanova I."/>
            <person name="Kiss B."/>
            <person name="Kocsube S."/>
            <person name="Kotiranta H."/>
            <person name="LaButti K.M."/>
            <person name="Lechner B.E."/>
            <person name="Liimatainen K."/>
            <person name="Lipzen A."/>
            <person name="Lukacs Z."/>
            <person name="Mihaltcheva S."/>
            <person name="Morgado L.N."/>
            <person name="Niskanen T."/>
            <person name="Noordeloos M.E."/>
            <person name="Ohm R.A."/>
            <person name="Ortiz-Santana B."/>
            <person name="Ovrebo C."/>
            <person name="Racz N."/>
            <person name="Riley R."/>
            <person name="Savchenko A."/>
            <person name="Shiryaev A."/>
            <person name="Soop K."/>
            <person name="Spirin V."/>
            <person name="Szebenyi C."/>
            <person name="Tomsovsky M."/>
            <person name="Tulloss R.E."/>
            <person name="Uehling J."/>
            <person name="Grigoriev I.V."/>
            <person name="Vagvolgyi C."/>
            <person name="Papp T."/>
            <person name="Martin F.M."/>
            <person name="Miettinen O."/>
            <person name="Hibbett D.S."/>
            <person name="Nagy L.G."/>
        </authorList>
    </citation>
    <scope>NUCLEOTIDE SEQUENCE [LARGE SCALE GENOMIC DNA]</scope>
    <source>
        <strain evidence="3 4">FP101781</strain>
    </source>
</reference>
<feature type="coiled-coil region" evidence="1">
    <location>
        <begin position="59"/>
        <end position="86"/>
    </location>
</feature>
<sequence length="122" mass="13825">MSSAAASGPPGSLRAEAEAKAHHPTPILDTLHDDMEDDKFVLVHSRDACPMCARADTCIKALAEENRQLRSTIDELQESLRVAKNYLQDREKWLDLAQYHLQGQTERNPKQMELNGQERELE</sequence>
<keyword evidence="1" id="KW-0175">Coiled coil</keyword>
<comment type="caution">
    <text evidence="3">The sequence shown here is derived from an EMBL/GenBank/DDBJ whole genome shotgun (WGS) entry which is preliminary data.</text>
</comment>
<name>A0A4Y7SI78_COPMI</name>
<accession>A0A4Y7SI78</accession>
<organism evidence="3 4">
    <name type="scientific">Coprinellus micaceus</name>
    <name type="common">Glistening ink-cap mushroom</name>
    <name type="synonym">Coprinus micaceus</name>
    <dbReference type="NCBI Taxonomy" id="71717"/>
    <lineage>
        <taxon>Eukaryota</taxon>
        <taxon>Fungi</taxon>
        <taxon>Dikarya</taxon>
        <taxon>Basidiomycota</taxon>
        <taxon>Agaricomycotina</taxon>
        <taxon>Agaricomycetes</taxon>
        <taxon>Agaricomycetidae</taxon>
        <taxon>Agaricales</taxon>
        <taxon>Agaricineae</taxon>
        <taxon>Psathyrellaceae</taxon>
        <taxon>Coprinellus</taxon>
    </lineage>
</organism>
<feature type="compositionally biased region" description="Low complexity" evidence="2">
    <location>
        <begin position="1"/>
        <end position="12"/>
    </location>
</feature>
<evidence type="ECO:0000313" key="3">
    <source>
        <dbReference type="EMBL" id="TEB21600.1"/>
    </source>
</evidence>
<evidence type="ECO:0000256" key="2">
    <source>
        <dbReference type="SAM" id="MobiDB-lite"/>
    </source>
</evidence>
<keyword evidence="4" id="KW-1185">Reference proteome</keyword>
<protein>
    <submittedName>
        <fullName evidence="3">Uncharacterized protein</fullName>
    </submittedName>
</protein>
<gene>
    <name evidence="3" type="ORF">FA13DRAFT_1799659</name>
</gene>
<dbReference type="Proteomes" id="UP000298030">
    <property type="component" value="Unassembled WGS sequence"/>
</dbReference>
<dbReference type="AlphaFoldDB" id="A0A4Y7SI78"/>
<proteinExistence type="predicted"/>
<evidence type="ECO:0000256" key="1">
    <source>
        <dbReference type="SAM" id="Coils"/>
    </source>
</evidence>
<feature type="region of interest" description="Disordered" evidence="2">
    <location>
        <begin position="1"/>
        <end position="32"/>
    </location>
</feature>
<evidence type="ECO:0000313" key="4">
    <source>
        <dbReference type="Proteomes" id="UP000298030"/>
    </source>
</evidence>
<feature type="region of interest" description="Disordered" evidence="2">
    <location>
        <begin position="102"/>
        <end position="122"/>
    </location>
</feature>
<dbReference type="EMBL" id="QPFP01000106">
    <property type="protein sequence ID" value="TEB21600.1"/>
    <property type="molecule type" value="Genomic_DNA"/>
</dbReference>